<organism evidence="1 2">
    <name type="scientific">Priestia megaterium (strain ATCC 12872 / QMB1551)</name>
    <name type="common">Bacillus megaterium</name>
    <dbReference type="NCBI Taxonomy" id="545693"/>
    <lineage>
        <taxon>Bacteria</taxon>
        <taxon>Bacillati</taxon>
        <taxon>Bacillota</taxon>
        <taxon>Bacilli</taxon>
        <taxon>Bacillales</taxon>
        <taxon>Bacillaceae</taxon>
        <taxon>Priestia</taxon>
    </lineage>
</organism>
<name>D5E397_PRIM1</name>
<protein>
    <submittedName>
        <fullName evidence="1">Uncharacterized protein</fullName>
    </submittedName>
</protein>
<evidence type="ECO:0000313" key="2">
    <source>
        <dbReference type="Proteomes" id="UP000000935"/>
    </source>
</evidence>
<dbReference type="AlphaFoldDB" id="D5E397"/>
<sequence length="50" mass="5978">MVKAKNKRLNLNSKTELKNVFGRFLQTEARDLNWVCNSLIIPFYFLKVLY</sequence>
<evidence type="ECO:0000313" key="1">
    <source>
        <dbReference type="EMBL" id="ADE72272.1"/>
    </source>
</evidence>
<reference key="2">
    <citation type="submission" date="2010-04" db="EMBL/GenBank/DDBJ databases">
        <title>Genome sequences of the industrial vitamin B12-producers B. megaterium QM B1551 and DSM319 reveal new insights into the Bacillus genome evolution and pan-genome structure.</title>
        <authorList>
            <person name="Eppinger M."/>
            <person name="Bunk B."/>
            <person name="Johns M.A."/>
            <person name="Edirisinghe J.N."/>
            <person name="Kutumbaka K.K."/>
            <person name="Riley D.R."/>
            <person name="Creasy H.H."/>
            <person name="Koenig S.S.K."/>
            <person name="Galens K."/>
            <person name="Orvis J."/>
            <person name="Creasy T."/>
            <person name="Biedendieck R."/>
            <person name="Braun C."/>
            <person name="Grayburn S."/>
            <person name="Jahn D."/>
            <person name="Ravel J."/>
            <person name="Vary P.S."/>
        </authorList>
    </citation>
    <scope>NUCLEOTIDE SEQUENCE</scope>
    <source>
        <strain>QM B1551</strain>
    </source>
</reference>
<keyword evidence="1" id="KW-0614">Plasmid</keyword>
<reference evidence="1 2" key="3">
    <citation type="journal article" date="2011" name="J. Bacteriol.">
        <title>Genome sequences of the biotechnologically important Bacillus megaterium strains QM B1551 and DSM319.</title>
        <authorList>
            <person name="Eppinger M."/>
            <person name="Bunk B."/>
            <person name="Johns M.A."/>
            <person name="Edirisinghe J.N."/>
            <person name="Kutumbaka K.K."/>
            <person name="Koenig S.S."/>
            <person name="Huot Creasy H."/>
            <person name="Rosovitz M.J."/>
            <person name="Riley D.R."/>
            <person name="Daugherty S."/>
            <person name="Martin M."/>
            <person name="Elbourne L.D."/>
            <person name="Paulsen I."/>
            <person name="Biedendieck R."/>
            <person name="Braun C."/>
            <person name="Grayburn S."/>
            <person name="Dhingra S."/>
            <person name="Lukyanchuk V."/>
            <person name="Ball B."/>
            <person name="Ul-Qamar R."/>
            <person name="Seibel J."/>
            <person name="Bremer E."/>
            <person name="Jahn D."/>
            <person name="Ravel J."/>
            <person name="Vary P.S."/>
        </authorList>
    </citation>
    <scope>NUCLEOTIDE SEQUENCE [LARGE SCALE GENOMIC DNA]</scope>
    <source>
        <strain evidence="2">ATCC 12872 / QMB1551</strain>
        <plasmid evidence="1">pBM300</plasmid>
    </source>
</reference>
<dbReference type="KEGG" id="bmq:BMQ_pBM30003"/>
<proteinExistence type="predicted"/>
<dbReference type="EMBL" id="CP001986">
    <property type="protein sequence ID" value="ADE72272.1"/>
    <property type="molecule type" value="Genomic_DNA"/>
</dbReference>
<dbReference type="HOGENOM" id="CLU_3114642_0_0_9"/>
<geneLocation type="plasmid" evidence="1 2">
    <name>pBM300</name>
</geneLocation>
<accession>D5E397</accession>
<dbReference type="Proteomes" id="UP000000935">
    <property type="component" value="Plasmid pBM300"/>
</dbReference>
<keyword evidence="2" id="KW-1185">Reference proteome</keyword>
<reference evidence="1 2" key="1">
    <citation type="journal article" date="2005" name="Appl. Environ. Microbiol.">
        <title>Molecular characterization of plasmid pBM300 from Bacillus megaterium QM B1551.</title>
        <authorList>
            <person name="Kunnimalaiyaan M."/>
            <person name="Vary P.S."/>
        </authorList>
    </citation>
    <scope>NUCLEOTIDE SEQUENCE [LARGE SCALE GENOMIC DNA]</scope>
    <source>
        <strain evidence="2">ATCC 12872 / QMB1551</strain>
        <plasmid evidence="1">pBM300</plasmid>
    </source>
</reference>
<gene>
    <name evidence="1" type="ordered locus">BMQ_pBM30003</name>
</gene>